<feature type="non-terminal residue" evidence="1">
    <location>
        <position position="132"/>
    </location>
</feature>
<dbReference type="AlphaFoldDB" id="X1CD88"/>
<proteinExistence type="predicted"/>
<evidence type="ECO:0000313" key="1">
    <source>
        <dbReference type="EMBL" id="GAH05552.1"/>
    </source>
</evidence>
<dbReference type="InterPro" id="IPR012337">
    <property type="entry name" value="RNaseH-like_sf"/>
</dbReference>
<reference evidence="1" key="1">
    <citation type="journal article" date="2014" name="Front. Microbiol.">
        <title>High frequency of phylogenetically diverse reductive dehalogenase-homologous genes in deep subseafloor sedimentary metagenomes.</title>
        <authorList>
            <person name="Kawai M."/>
            <person name="Futagami T."/>
            <person name="Toyoda A."/>
            <person name="Takaki Y."/>
            <person name="Nishi S."/>
            <person name="Hori S."/>
            <person name="Arai W."/>
            <person name="Tsubouchi T."/>
            <person name="Morono Y."/>
            <person name="Uchiyama I."/>
            <person name="Ito T."/>
            <person name="Fujiyama A."/>
            <person name="Inagaki F."/>
            <person name="Takami H."/>
        </authorList>
    </citation>
    <scope>NUCLEOTIDE SEQUENCE</scope>
    <source>
        <strain evidence="1">Expedition CK06-06</strain>
    </source>
</reference>
<dbReference type="GO" id="GO:0003676">
    <property type="term" value="F:nucleic acid binding"/>
    <property type="evidence" value="ECO:0007669"/>
    <property type="project" value="InterPro"/>
</dbReference>
<sequence>APYDTIVLRVNPPSIRVKGLVMDTMCAHHTMYPELPKRLSTLCSIYTRQPYYKHWSSKGNDQLFWEYNCMDSAITLECATVLEEELGEFGILDFYHSFVHPLIPIVIDMQLRGVQVDEVVRQEAIVEYQQAC</sequence>
<organism evidence="1">
    <name type="scientific">marine sediment metagenome</name>
    <dbReference type="NCBI Taxonomy" id="412755"/>
    <lineage>
        <taxon>unclassified sequences</taxon>
        <taxon>metagenomes</taxon>
        <taxon>ecological metagenomes</taxon>
    </lineage>
</organism>
<feature type="non-terminal residue" evidence="1">
    <location>
        <position position="1"/>
    </location>
</feature>
<dbReference type="InterPro" id="IPR036397">
    <property type="entry name" value="RNaseH_sf"/>
</dbReference>
<gene>
    <name evidence="1" type="ORF">S01H4_63726</name>
</gene>
<dbReference type="Gene3D" id="3.30.420.10">
    <property type="entry name" value="Ribonuclease H-like superfamily/Ribonuclease H"/>
    <property type="match status" value="1"/>
</dbReference>
<name>X1CD88_9ZZZZ</name>
<dbReference type="SUPFAM" id="SSF53098">
    <property type="entry name" value="Ribonuclease H-like"/>
    <property type="match status" value="1"/>
</dbReference>
<protein>
    <submittedName>
        <fullName evidence="1">Uncharacterized protein</fullName>
    </submittedName>
</protein>
<accession>X1CD88</accession>
<dbReference type="EMBL" id="BART01038415">
    <property type="protein sequence ID" value="GAH05552.1"/>
    <property type="molecule type" value="Genomic_DNA"/>
</dbReference>
<comment type="caution">
    <text evidence="1">The sequence shown here is derived from an EMBL/GenBank/DDBJ whole genome shotgun (WGS) entry which is preliminary data.</text>
</comment>